<comment type="caution">
    <text evidence="4">The sequence shown here is derived from an EMBL/GenBank/DDBJ whole genome shotgun (WGS) entry which is preliminary data.</text>
</comment>
<dbReference type="InterPro" id="IPR016181">
    <property type="entry name" value="Acyl_CoA_acyltransferase"/>
</dbReference>
<keyword evidence="1" id="KW-1277">Toxin-antitoxin system</keyword>
<evidence type="ECO:0000313" key="5">
    <source>
        <dbReference type="Proteomes" id="UP000597617"/>
    </source>
</evidence>
<evidence type="ECO:0008006" key="6">
    <source>
        <dbReference type="Google" id="ProtNLM"/>
    </source>
</evidence>
<protein>
    <recommendedName>
        <fullName evidence="6">GNAT family N-acetyltransferase</fullName>
    </recommendedName>
</protein>
<dbReference type="EMBL" id="JADQDQ010000012">
    <property type="protein sequence ID" value="MBF9239422.1"/>
    <property type="molecule type" value="Genomic_DNA"/>
</dbReference>
<accession>A0ABS0IM33</accession>
<dbReference type="PANTHER" id="PTHR36449:SF1">
    <property type="entry name" value="ACETYLTRANSFERASE"/>
    <property type="match status" value="1"/>
</dbReference>
<dbReference type="SUPFAM" id="SSF55729">
    <property type="entry name" value="Acyl-CoA N-acyltransferases (Nat)"/>
    <property type="match status" value="1"/>
</dbReference>
<sequence>MLAAEYGPEWQQLPKRKLSDIYRAFPHDRIGCTMLGRVAAHNIMRGTSFGVALMTKMMEKVAEGSQIVASRFLVLDAKNDKLVDVYKEYGFQRLSDEDRRMFMHMETVKKFESA</sequence>
<dbReference type="RefSeq" id="WP_196283770.1">
    <property type="nucleotide sequence ID" value="NZ_JADQDQ010000012.1"/>
</dbReference>
<dbReference type="Gene3D" id="3.40.630.30">
    <property type="match status" value="1"/>
</dbReference>
<evidence type="ECO:0000256" key="3">
    <source>
        <dbReference type="ARBA" id="ARBA00023315"/>
    </source>
</evidence>
<reference evidence="4 5" key="1">
    <citation type="submission" date="2020-11" db="EMBL/GenBank/DDBJ databases">
        <authorList>
            <person name="Kim M.K."/>
        </authorList>
    </citation>
    <scope>NUCLEOTIDE SEQUENCE [LARGE SCALE GENOMIC DNA]</scope>
    <source>
        <strain evidence="4 5">BT683</strain>
    </source>
</reference>
<dbReference type="PANTHER" id="PTHR36449">
    <property type="entry name" value="ACETYLTRANSFERASE-RELATED"/>
    <property type="match status" value="1"/>
</dbReference>
<keyword evidence="3" id="KW-0012">Acyltransferase</keyword>
<keyword evidence="2" id="KW-0808">Transferase</keyword>
<proteinExistence type="predicted"/>
<keyword evidence="5" id="KW-1185">Reference proteome</keyword>
<evidence type="ECO:0000256" key="2">
    <source>
        <dbReference type="ARBA" id="ARBA00022679"/>
    </source>
</evidence>
<organism evidence="4 5">
    <name type="scientific">Hymenobacter jeongseonensis</name>
    <dbReference type="NCBI Taxonomy" id="2791027"/>
    <lineage>
        <taxon>Bacteria</taxon>
        <taxon>Pseudomonadati</taxon>
        <taxon>Bacteroidota</taxon>
        <taxon>Cytophagia</taxon>
        <taxon>Cytophagales</taxon>
        <taxon>Hymenobacteraceae</taxon>
        <taxon>Hymenobacter</taxon>
    </lineage>
</organism>
<dbReference type="Proteomes" id="UP000597617">
    <property type="component" value="Unassembled WGS sequence"/>
</dbReference>
<evidence type="ECO:0000313" key="4">
    <source>
        <dbReference type="EMBL" id="MBF9239422.1"/>
    </source>
</evidence>
<gene>
    <name evidence="4" type="ORF">I2I05_18665</name>
</gene>
<evidence type="ECO:0000256" key="1">
    <source>
        <dbReference type="ARBA" id="ARBA00022649"/>
    </source>
</evidence>
<name>A0ABS0IM33_9BACT</name>